<dbReference type="Pfam" id="PF00319">
    <property type="entry name" value="SRF-TF"/>
    <property type="match status" value="1"/>
</dbReference>
<dbReference type="PROSITE" id="PS50066">
    <property type="entry name" value="MADS_BOX_2"/>
    <property type="match status" value="1"/>
</dbReference>
<dbReference type="Gene3D" id="3.40.1810.10">
    <property type="entry name" value="Transcription factor, MADS-box"/>
    <property type="match status" value="1"/>
</dbReference>
<keyword evidence="3" id="KW-0238">DNA-binding</keyword>
<evidence type="ECO:0000256" key="1">
    <source>
        <dbReference type="ARBA" id="ARBA00004123"/>
    </source>
</evidence>
<dbReference type="GO" id="GO:0005634">
    <property type="term" value="C:nucleus"/>
    <property type="evidence" value="ECO:0007669"/>
    <property type="project" value="UniProtKB-SubCell"/>
</dbReference>
<comment type="subcellular location">
    <subcellularLocation>
        <location evidence="1">Nucleus</location>
    </subcellularLocation>
</comment>
<dbReference type="InterPro" id="IPR002100">
    <property type="entry name" value="TF_MADSbox"/>
</dbReference>
<evidence type="ECO:0000259" key="6">
    <source>
        <dbReference type="PROSITE" id="PS50066"/>
    </source>
</evidence>
<dbReference type="SUPFAM" id="SSF55455">
    <property type="entry name" value="SRF-like"/>
    <property type="match status" value="1"/>
</dbReference>
<feature type="domain" description="MADS-box" evidence="6">
    <location>
        <begin position="7"/>
        <end position="67"/>
    </location>
</feature>
<evidence type="ECO:0000313" key="8">
    <source>
        <dbReference type="Proteomes" id="UP000224567"/>
    </source>
</evidence>
<evidence type="ECO:0000256" key="4">
    <source>
        <dbReference type="ARBA" id="ARBA00023163"/>
    </source>
</evidence>
<dbReference type="PANTHER" id="PTHR11945">
    <property type="entry name" value="MADS BOX PROTEIN"/>
    <property type="match status" value="1"/>
</dbReference>
<protein>
    <submittedName>
        <fullName evidence="7">Agamous-like MADS-box protein AGL61</fullName>
    </submittedName>
</protein>
<reference evidence="7 8" key="1">
    <citation type="journal article" date="2017" name="Genome Biol.">
        <title>New reference genome sequences of hot pepper reveal the massive evolution of plant disease-resistance genes by retroduplication.</title>
        <authorList>
            <person name="Kim S."/>
            <person name="Park J."/>
            <person name="Yeom S.I."/>
            <person name="Kim Y.M."/>
            <person name="Seo E."/>
            <person name="Kim K.T."/>
            <person name="Kim M.S."/>
            <person name="Lee J.M."/>
            <person name="Cheong K."/>
            <person name="Shin H.S."/>
            <person name="Kim S.B."/>
            <person name="Han K."/>
            <person name="Lee J."/>
            <person name="Park M."/>
            <person name="Lee H.A."/>
            <person name="Lee H.Y."/>
            <person name="Lee Y."/>
            <person name="Oh S."/>
            <person name="Lee J.H."/>
            <person name="Choi E."/>
            <person name="Choi E."/>
            <person name="Lee S.E."/>
            <person name="Jeon J."/>
            <person name="Kim H."/>
            <person name="Choi G."/>
            <person name="Song H."/>
            <person name="Lee J."/>
            <person name="Lee S.C."/>
            <person name="Kwon J.K."/>
            <person name="Lee H.Y."/>
            <person name="Koo N."/>
            <person name="Hong Y."/>
            <person name="Kim R.W."/>
            <person name="Kang W.H."/>
            <person name="Huh J.H."/>
            <person name="Kang B.C."/>
            <person name="Yang T.J."/>
            <person name="Lee Y.H."/>
            <person name="Bennetzen J.L."/>
            <person name="Choi D."/>
        </authorList>
    </citation>
    <scope>NUCLEOTIDE SEQUENCE [LARGE SCALE GENOMIC DNA]</scope>
    <source>
        <strain evidence="8">cv. PBC81</strain>
    </source>
</reference>
<dbReference type="SMART" id="SM00432">
    <property type="entry name" value="MADS"/>
    <property type="match status" value="1"/>
</dbReference>
<dbReference type="GO" id="GO:0000981">
    <property type="term" value="F:DNA-binding transcription factor activity, RNA polymerase II-specific"/>
    <property type="evidence" value="ECO:0007669"/>
    <property type="project" value="TreeGrafter"/>
</dbReference>
<accession>A0A2G2X320</accession>
<keyword evidence="2" id="KW-0805">Transcription regulation</keyword>
<dbReference type="OrthoDB" id="1898716at2759"/>
<dbReference type="Proteomes" id="UP000224567">
    <property type="component" value="Unassembled WGS sequence"/>
</dbReference>
<dbReference type="InterPro" id="IPR036879">
    <property type="entry name" value="TF_MADSbox_sf"/>
</dbReference>
<gene>
    <name evidence="7" type="ORF">CQW23_06315</name>
</gene>
<dbReference type="GO" id="GO:0000978">
    <property type="term" value="F:RNA polymerase II cis-regulatory region sequence-specific DNA binding"/>
    <property type="evidence" value="ECO:0007669"/>
    <property type="project" value="TreeGrafter"/>
</dbReference>
<dbReference type="AlphaFoldDB" id="A0A2G2X320"/>
<keyword evidence="5" id="KW-0539">Nucleus</keyword>
<dbReference type="GO" id="GO:0046983">
    <property type="term" value="F:protein dimerization activity"/>
    <property type="evidence" value="ECO:0007669"/>
    <property type="project" value="InterPro"/>
</dbReference>
<keyword evidence="4" id="KW-0804">Transcription</keyword>
<keyword evidence="8" id="KW-1185">Reference proteome</keyword>
<organism evidence="7 8">
    <name type="scientific">Capsicum baccatum</name>
    <name type="common">Peruvian pepper</name>
    <dbReference type="NCBI Taxonomy" id="33114"/>
    <lineage>
        <taxon>Eukaryota</taxon>
        <taxon>Viridiplantae</taxon>
        <taxon>Streptophyta</taxon>
        <taxon>Embryophyta</taxon>
        <taxon>Tracheophyta</taxon>
        <taxon>Spermatophyta</taxon>
        <taxon>Magnoliopsida</taxon>
        <taxon>eudicotyledons</taxon>
        <taxon>Gunneridae</taxon>
        <taxon>Pentapetalae</taxon>
        <taxon>asterids</taxon>
        <taxon>lamiids</taxon>
        <taxon>Solanales</taxon>
        <taxon>Solanaceae</taxon>
        <taxon>Solanoideae</taxon>
        <taxon>Capsiceae</taxon>
        <taxon>Capsicum</taxon>
    </lineage>
</organism>
<dbReference type="PANTHER" id="PTHR11945:SF613">
    <property type="entry name" value="AGAMOUS-LIKE MADS-BOX PROTEIN AGL62"/>
    <property type="match status" value="1"/>
</dbReference>
<dbReference type="PRINTS" id="PR00404">
    <property type="entry name" value="MADSDOMAIN"/>
</dbReference>
<evidence type="ECO:0000313" key="7">
    <source>
        <dbReference type="EMBL" id="PHT51853.1"/>
    </source>
</evidence>
<comment type="caution">
    <text evidence="7">The sequence shown here is derived from an EMBL/GenBank/DDBJ whole genome shotgun (WGS) entry which is preliminary data.</text>
</comment>
<proteinExistence type="predicted"/>
<evidence type="ECO:0000256" key="2">
    <source>
        <dbReference type="ARBA" id="ARBA00023015"/>
    </source>
</evidence>
<dbReference type="EMBL" id="MLFT02000003">
    <property type="protein sequence ID" value="PHT51853.1"/>
    <property type="molecule type" value="Genomic_DNA"/>
</dbReference>
<evidence type="ECO:0000256" key="5">
    <source>
        <dbReference type="ARBA" id="ARBA00023242"/>
    </source>
</evidence>
<name>A0A2G2X320_CAPBA</name>
<evidence type="ECO:0000256" key="3">
    <source>
        <dbReference type="ARBA" id="ARBA00023125"/>
    </source>
</evidence>
<reference evidence="8" key="2">
    <citation type="journal article" date="2017" name="J. Anim. Genet.">
        <title>Multiple reference genome sequences of hot pepper reveal the massive evolution of plant disease resistance genes by retroduplication.</title>
        <authorList>
            <person name="Kim S."/>
            <person name="Park J."/>
            <person name="Yeom S.-I."/>
            <person name="Kim Y.-M."/>
            <person name="Seo E."/>
            <person name="Kim K.-T."/>
            <person name="Kim M.-S."/>
            <person name="Lee J.M."/>
            <person name="Cheong K."/>
            <person name="Shin H.-S."/>
            <person name="Kim S.-B."/>
            <person name="Han K."/>
            <person name="Lee J."/>
            <person name="Park M."/>
            <person name="Lee H.-A."/>
            <person name="Lee H.-Y."/>
            <person name="Lee Y."/>
            <person name="Oh S."/>
            <person name="Lee J.H."/>
            <person name="Choi E."/>
            <person name="Choi E."/>
            <person name="Lee S.E."/>
            <person name="Jeon J."/>
            <person name="Kim H."/>
            <person name="Choi G."/>
            <person name="Song H."/>
            <person name="Lee J."/>
            <person name="Lee S.-C."/>
            <person name="Kwon J.-K."/>
            <person name="Lee H.-Y."/>
            <person name="Koo N."/>
            <person name="Hong Y."/>
            <person name="Kim R.W."/>
            <person name="Kang W.-H."/>
            <person name="Huh J.H."/>
            <person name="Kang B.-C."/>
            <person name="Yang T.-J."/>
            <person name="Lee Y.-H."/>
            <person name="Bennetzen J.L."/>
            <person name="Choi D."/>
        </authorList>
    </citation>
    <scope>NUCLEOTIDE SEQUENCE [LARGE SCALE GENOMIC DNA]</scope>
    <source>
        <strain evidence="8">cv. PBC81</strain>
    </source>
</reference>
<sequence>MENKKGKGRQKIPMKKIEKQDDRYVTFSKRRSGLYKKASELVKECDVDFGMMFFSPKGNPFAFFHPTVDAVVSRFQNPDLKLSESTQLVAAQTRNRVNGLQSGLDELDLREDIAIANKNVYDKVLETTQKSKWESIEQLNAEELTKFEAWLNVTRFNLQNRLNQLENGASSSFGY</sequence>